<dbReference type="InterPro" id="IPR006029">
    <property type="entry name" value="Neurotrans-gated_channel_TM"/>
</dbReference>
<evidence type="ECO:0000256" key="16">
    <source>
        <dbReference type="ARBA" id="ARBA00034430"/>
    </source>
</evidence>
<dbReference type="SUPFAM" id="SSF63712">
    <property type="entry name" value="Nicotinic receptor ligand binding domain-like"/>
    <property type="match status" value="1"/>
</dbReference>
<evidence type="ECO:0000256" key="7">
    <source>
        <dbReference type="ARBA" id="ARBA00023065"/>
    </source>
</evidence>
<evidence type="ECO:0000256" key="2">
    <source>
        <dbReference type="ARBA" id="ARBA00022475"/>
    </source>
</evidence>
<evidence type="ECO:0008006" key="25">
    <source>
        <dbReference type="Google" id="ProtNLM"/>
    </source>
</evidence>
<keyword evidence="13" id="KW-1071">Ligand-gated ion channel</keyword>
<dbReference type="InterPro" id="IPR038050">
    <property type="entry name" value="Neuro_actylchol_rec"/>
</dbReference>
<evidence type="ECO:0000256" key="5">
    <source>
        <dbReference type="ARBA" id="ARBA00022989"/>
    </source>
</evidence>
<dbReference type="InterPro" id="IPR036719">
    <property type="entry name" value="Neuro-gated_channel_TM_sf"/>
</dbReference>
<keyword evidence="7 20" id="KW-0406">Ion transport</keyword>
<keyword evidence="24" id="KW-1185">Reference proteome</keyword>
<feature type="transmembrane region" description="Helical" evidence="20">
    <location>
        <begin position="200"/>
        <end position="218"/>
    </location>
</feature>
<keyword evidence="12" id="KW-0628">Postsynaptic cell membrane</keyword>
<keyword evidence="5 20" id="KW-1133">Transmembrane helix</keyword>
<keyword evidence="2" id="KW-1003">Cell membrane</keyword>
<proteinExistence type="inferred from homology"/>
<evidence type="ECO:0000256" key="6">
    <source>
        <dbReference type="ARBA" id="ARBA00023018"/>
    </source>
</evidence>
<dbReference type="AlphaFoldDB" id="A0A4W6DVA1"/>
<feature type="domain" description="Neurotransmitter-gated ion-channel transmembrane" evidence="22">
    <location>
        <begin position="193"/>
        <end position="257"/>
    </location>
</feature>
<feature type="chain" id="PRO_5022249312" description="Neurotransmitter-gated ion-channel ligand-binding domain-containing protein" evidence="20">
    <location>
        <begin position="19"/>
        <end position="371"/>
    </location>
</feature>
<evidence type="ECO:0000256" key="20">
    <source>
        <dbReference type="RuleBase" id="RU000687"/>
    </source>
</evidence>
<feature type="domain" description="Neurotransmitter-gated ion-channel ligand-binding" evidence="21">
    <location>
        <begin position="44"/>
        <end position="179"/>
    </location>
</feature>
<accession>A0A4W6DVA1</accession>
<evidence type="ECO:0000256" key="15">
    <source>
        <dbReference type="ARBA" id="ARBA00034104"/>
    </source>
</evidence>
<dbReference type="Pfam" id="PF02931">
    <property type="entry name" value="Neur_chan_LBD"/>
    <property type="match status" value="1"/>
</dbReference>
<comment type="catalytic activity">
    <reaction evidence="17">
        <text>Na(+)(in) = Na(+)(out)</text>
        <dbReference type="Rhea" id="RHEA:34963"/>
        <dbReference type="ChEBI" id="CHEBI:29101"/>
    </reaction>
</comment>
<dbReference type="InterPro" id="IPR018000">
    <property type="entry name" value="Neurotransmitter_ion_chnl_CS"/>
</dbReference>
<dbReference type="InterPro" id="IPR006201">
    <property type="entry name" value="Neur_channel"/>
</dbReference>
<comment type="catalytic activity">
    <reaction evidence="18">
        <text>Ca(2+)(in) = Ca(2+)(out)</text>
        <dbReference type="Rhea" id="RHEA:29671"/>
        <dbReference type="ChEBI" id="CHEBI:29108"/>
    </reaction>
</comment>
<comment type="catalytic activity">
    <reaction evidence="16">
        <text>K(+)(in) = K(+)(out)</text>
        <dbReference type="Rhea" id="RHEA:29463"/>
        <dbReference type="ChEBI" id="CHEBI:29103"/>
    </reaction>
</comment>
<dbReference type="GO" id="GO:0004888">
    <property type="term" value="F:transmembrane signaling receptor activity"/>
    <property type="evidence" value="ECO:0007669"/>
    <property type="project" value="InterPro"/>
</dbReference>
<sequence length="371" mass="41982">MSALRTLAFLAFLGVSSSQTLDCSYLGLLSHLNLMTTNEVLSIMRPVKNWTSSTLVELDMLMYGILGVDEKTQTVTSHIWLQMRWKNEFLTWNPSDFCEIYMLTVPRSKLWIPDVNIREDASDTGSVQQSPLVSLYPSGFVYANGRKRLTFTCQLRLFKFPFDTQNCNITFSSANYDGKSFFTSRICHGAYLSEARGEKLGFKVTVLLSISVLLLILQDMLPSTEDTLPMIANYCVGVFALVGISVLEAMLICFLMDLDDYLNKKVEKSVNTQVEIQLETSCHKEPAGAEGRGQVSPVKSHLPADCPRDHDLLRLILEEVKAARQEAGRKDEKKKKPGRYERLALIIDPVFFALYLLTIIVFLVFIYHGWV</sequence>
<dbReference type="PROSITE" id="PS00236">
    <property type="entry name" value="NEUROTR_ION_CHANNEL"/>
    <property type="match status" value="1"/>
</dbReference>
<evidence type="ECO:0000256" key="3">
    <source>
        <dbReference type="ARBA" id="ARBA00022692"/>
    </source>
</evidence>
<dbReference type="PANTHER" id="PTHR18945">
    <property type="entry name" value="NEUROTRANSMITTER GATED ION CHANNEL"/>
    <property type="match status" value="1"/>
</dbReference>
<evidence type="ECO:0000256" key="12">
    <source>
        <dbReference type="ARBA" id="ARBA00023257"/>
    </source>
</evidence>
<dbReference type="PRINTS" id="PR00252">
    <property type="entry name" value="NRIONCHANNEL"/>
</dbReference>
<dbReference type="GeneTree" id="ENSGT00940000163471"/>
<evidence type="ECO:0000259" key="22">
    <source>
        <dbReference type="Pfam" id="PF02932"/>
    </source>
</evidence>
<dbReference type="InterPro" id="IPR036734">
    <property type="entry name" value="Neur_chan_lig-bd_sf"/>
</dbReference>
<keyword evidence="1 20" id="KW-0813">Transport</keyword>
<evidence type="ECO:0000256" key="18">
    <source>
        <dbReference type="ARBA" id="ARBA00036634"/>
    </source>
</evidence>
<organism evidence="23 24">
    <name type="scientific">Lates calcarifer</name>
    <name type="common">Barramundi</name>
    <name type="synonym">Holocentrus calcarifer</name>
    <dbReference type="NCBI Taxonomy" id="8187"/>
    <lineage>
        <taxon>Eukaryota</taxon>
        <taxon>Metazoa</taxon>
        <taxon>Chordata</taxon>
        <taxon>Craniata</taxon>
        <taxon>Vertebrata</taxon>
        <taxon>Euteleostomi</taxon>
        <taxon>Actinopterygii</taxon>
        <taxon>Neopterygii</taxon>
        <taxon>Teleostei</taxon>
        <taxon>Neoteleostei</taxon>
        <taxon>Acanthomorphata</taxon>
        <taxon>Carangaria</taxon>
        <taxon>Carangaria incertae sedis</taxon>
        <taxon>Centropomidae</taxon>
        <taxon>Lates</taxon>
    </lineage>
</organism>
<evidence type="ECO:0000256" key="17">
    <source>
        <dbReference type="ARBA" id="ARBA00036239"/>
    </source>
</evidence>
<reference evidence="23" key="2">
    <citation type="submission" date="2025-08" db="UniProtKB">
        <authorList>
            <consortium name="Ensembl"/>
        </authorList>
    </citation>
    <scope>IDENTIFICATION</scope>
</reference>
<dbReference type="GO" id="GO:0045211">
    <property type="term" value="C:postsynaptic membrane"/>
    <property type="evidence" value="ECO:0007669"/>
    <property type="project" value="UniProtKB-SubCell"/>
</dbReference>
<keyword evidence="8 20" id="KW-0472">Membrane</keyword>
<dbReference type="Proteomes" id="UP000314980">
    <property type="component" value="Unassembled WGS sequence"/>
</dbReference>
<keyword evidence="9" id="KW-1015">Disulfide bond</keyword>
<keyword evidence="3 20" id="KW-0812">Transmembrane</keyword>
<evidence type="ECO:0000256" key="8">
    <source>
        <dbReference type="ARBA" id="ARBA00023136"/>
    </source>
</evidence>
<dbReference type="GO" id="GO:0005230">
    <property type="term" value="F:extracellular ligand-gated monoatomic ion channel activity"/>
    <property type="evidence" value="ECO:0007669"/>
    <property type="project" value="InterPro"/>
</dbReference>
<evidence type="ECO:0000256" key="13">
    <source>
        <dbReference type="ARBA" id="ARBA00023286"/>
    </source>
</evidence>
<dbReference type="Pfam" id="PF02932">
    <property type="entry name" value="Neur_chan_memb"/>
    <property type="match status" value="1"/>
</dbReference>
<comment type="similarity">
    <text evidence="20">Belongs to the ligand-gated ion channel (TC 1.A.9) family.</text>
</comment>
<evidence type="ECO:0000313" key="23">
    <source>
        <dbReference type="Ensembl" id="ENSLCAP00010028854.1"/>
    </source>
</evidence>
<reference evidence="24" key="1">
    <citation type="submission" date="2015-09" db="EMBL/GenBank/DDBJ databases">
        <authorList>
            <person name="Sai Rama Sridatta P."/>
        </authorList>
    </citation>
    <scope>NUCLEOTIDE SEQUENCE [LARGE SCALE GENOMIC DNA]</scope>
</reference>
<reference evidence="23" key="3">
    <citation type="submission" date="2025-09" db="UniProtKB">
        <authorList>
            <consortium name="Ensembl"/>
        </authorList>
    </citation>
    <scope>IDENTIFICATION</scope>
</reference>
<feature type="signal peptide" evidence="20">
    <location>
        <begin position="1"/>
        <end position="18"/>
    </location>
</feature>
<comment type="function">
    <text evidence="19">Forms serotonin (5-hydroxytryptamine/5-HT3)-activated cation-selective channel complexes, which when activated cause fast, depolarizing responses in neurons.</text>
</comment>
<evidence type="ECO:0000313" key="24">
    <source>
        <dbReference type="Proteomes" id="UP000314980"/>
    </source>
</evidence>
<name>A0A4W6DVA1_LATCA</name>
<dbReference type="Gene3D" id="1.20.58.390">
    <property type="entry name" value="Neurotransmitter-gated ion-channel transmembrane domain"/>
    <property type="match status" value="1"/>
</dbReference>
<keyword evidence="4 20" id="KW-0732">Signal</keyword>
<keyword evidence="6" id="KW-0770">Synapse</keyword>
<evidence type="ECO:0000256" key="14">
    <source>
        <dbReference type="ARBA" id="ARBA00023303"/>
    </source>
</evidence>
<dbReference type="Gene3D" id="2.70.170.10">
    <property type="entry name" value="Neurotransmitter-gated ion-channel ligand-binding domain"/>
    <property type="match status" value="1"/>
</dbReference>
<evidence type="ECO:0000256" key="4">
    <source>
        <dbReference type="ARBA" id="ARBA00022729"/>
    </source>
</evidence>
<keyword evidence="10" id="KW-0675">Receptor</keyword>
<protein>
    <recommendedName>
        <fullName evidence="25">Neurotransmitter-gated ion-channel ligand-binding domain-containing protein</fullName>
    </recommendedName>
</protein>
<evidence type="ECO:0000256" key="1">
    <source>
        <dbReference type="ARBA" id="ARBA00022448"/>
    </source>
</evidence>
<feature type="transmembrane region" description="Helical" evidence="20">
    <location>
        <begin position="343"/>
        <end position="367"/>
    </location>
</feature>
<comment type="subcellular location">
    <subcellularLocation>
        <location evidence="15">Postsynaptic cell membrane</location>
        <topology evidence="15">Multi-pass membrane protein</topology>
    </subcellularLocation>
</comment>
<feature type="transmembrane region" description="Helical" evidence="20">
    <location>
        <begin position="230"/>
        <end position="255"/>
    </location>
</feature>
<dbReference type="SUPFAM" id="SSF90112">
    <property type="entry name" value="Neurotransmitter-gated ion-channel transmembrane pore"/>
    <property type="match status" value="1"/>
</dbReference>
<evidence type="ECO:0000256" key="19">
    <source>
        <dbReference type="ARBA" id="ARBA00037540"/>
    </source>
</evidence>
<dbReference type="InterPro" id="IPR006202">
    <property type="entry name" value="Neur_chan_lig-bd"/>
</dbReference>
<evidence type="ECO:0000256" key="11">
    <source>
        <dbReference type="ARBA" id="ARBA00023180"/>
    </source>
</evidence>
<evidence type="ECO:0000259" key="21">
    <source>
        <dbReference type="Pfam" id="PF02931"/>
    </source>
</evidence>
<evidence type="ECO:0000256" key="9">
    <source>
        <dbReference type="ARBA" id="ARBA00023157"/>
    </source>
</evidence>
<dbReference type="Ensembl" id="ENSLCAT00010029476.1">
    <property type="protein sequence ID" value="ENSLCAP00010028854.1"/>
    <property type="gene ID" value="ENSLCAG00010013520.1"/>
</dbReference>
<comment type="caution">
    <text evidence="20">Lacks conserved residue(s) required for the propagation of feature annotation.</text>
</comment>
<evidence type="ECO:0000256" key="10">
    <source>
        <dbReference type="ARBA" id="ARBA00023170"/>
    </source>
</evidence>
<dbReference type="FunFam" id="2.70.170.10:FF:000017">
    <property type="entry name" value="5-hydroxytryptamine receptor 3A"/>
    <property type="match status" value="1"/>
</dbReference>
<keyword evidence="14 20" id="KW-0407">Ion channel</keyword>
<keyword evidence="11" id="KW-0325">Glycoprotein</keyword>